<accession>A0ABN2SIT2</accession>
<proteinExistence type="predicted"/>
<keyword evidence="2" id="KW-0812">Transmembrane</keyword>
<comment type="caution">
    <text evidence="3">The sequence shown here is derived from an EMBL/GenBank/DDBJ whole genome shotgun (WGS) entry which is preliminary data.</text>
</comment>
<evidence type="ECO:0000256" key="2">
    <source>
        <dbReference type="SAM" id="Phobius"/>
    </source>
</evidence>
<dbReference type="EMBL" id="BAAAPU010000009">
    <property type="protein sequence ID" value="GAA1987251.1"/>
    <property type="molecule type" value="Genomic_DNA"/>
</dbReference>
<protein>
    <submittedName>
        <fullName evidence="3">Uncharacterized protein</fullName>
    </submittedName>
</protein>
<feature type="compositionally biased region" description="Low complexity" evidence="1">
    <location>
        <begin position="111"/>
        <end position="130"/>
    </location>
</feature>
<feature type="region of interest" description="Disordered" evidence="1">
    <location>
        <begin position="89"/>
        <end position="138"/>
    </location>
</feature>
<organism evidence="3 4">
    <name type="scientific">Terrabacter lapilli</name>
    <dbReference type="NCBI Taxonomy" id="436231"/>
    <lineage>
        <taxon>Bacteria</taxon>
        <taxon>Bacillati</taxon>
        <taxon>Actinomycetota</taxon>
        <taxon>Actinomycetes</taxon>
        <taxon>Micrococcales</taxon>
        <taxon>Intrasporangiaceae</taxon>
        <taxon>Terrabacter</taxon>
    </lineage>
</organism>
<feature type="region of interest" description="Disordered" evidence="1">
    <location>
        <begin position="1"/>
        <end position="58"/>
    </location>
</feature>
<feature type="transmembrane region" description="Helical" evidence="2">
    <location>
        <begin position="65"/>
        <end position="86"/>
    </location>
</feature>
<reference evidence="3 4" key="1">
    <citation type="journal article" date="2019" name="Int. J. Syst. Evol. Microbiol.">
        <title>The Global Catalogue of Microorganisms (GCM) 10K type strain sequencing project: providing services to taxonomists for standard genome sequencing and annotation.</title>
        <authorList>
            <consortium name="The Broad Institute Genomics Platform"/>
            <consortium name="The Broad Institute Genome Sequencing Center for Infectious Disease"/>
            <person name="Wu L."/>
            <person name="Ma J."/>
        </authorList>
    </citation>
    <scope>NUCLEOTIDE SEQUENCE [LARGE SCALE GENOMIC DNA]</scope>
    <source>
        <strain evidence="3 4">JCM 15628</strain>
    </source>
</reference>
<evidence type="ECO:0000313" key="4">
    <source>
        <dbReference type="Proteomes" id="UP001500013"/>
    </source>
</evidence>
<name>A0ABN2SIT2_9MICO</name>
<evidence type="ECO:0000256" key="1">
    <source>
        <dbReference type="SAM" id="MobiDB-lite"/>
    </source>
</evidence>
<keyword evidence="2" id="KW-1133">Transmembrane helix</keyword>
<evidence type="ECO:0000313" key="3">
    <source>
        <dbReference type="EMBL" id="GAA1987251.1"/>
    </source>
</evidence>
<keyword evidence="4" id="KW-1185">Reference proteome</keyword>
<keyword evidence="2" id="KW-0472">Membrane</keyword>
<gene>
    <name evidence="3" type="ORF">GCM10009817_30980</name>
</gene>
<dbReference type="Proteomes" id="UP001500013">
    <property type="component" value="Unassembled WGS sequence"/>
</dbReference>
<sequence>MAVHEPTAPVPGDLPDYRGEPPASVLASAERAEWVPQAVAPRPAPTPDDVPGPPTVPVGLRVRRWHLVAAGSVVVLALTGIAVIAVGHEPAGRADALPTNARSRPGRPGGHRPSSGARVPRSSPGSPTPRTCRDSRDSRCFPAFRGCPGCSR</sequence>
<feature type="compositionally biased region" description="Pro residues" evidence="1">
    <location>
        <begin position="42"/>
        <end position="56"/>
    </location>
</feature>